<protein>
    <recommendedName>
        <fullName evidence="1">DUF3850 domain-containing protein</fullName>
    </recommendedName>
</protein>
<dbReference type="InterPro" id="IPR039440">
    <property type="entry name" value="DUF3850"/>
</dbReference>
<dbReference type="Gene3D" id="2.30.130.30">
    <property type="entry name" value="Hypothetical protein"/>
    <property type="match status" value="1"/>
</dbReference>
<reference evidence="2 3" key="1">
    <citation type="submission" date="2014-04" db="EMBL/GenBank/DDBJ databases">
        <title>Draft Genome Sequence of Synergistes jonesii.</title>
        <authorList>
            <person name="Coil D.A."/>
            <person name="Eisen J.A."/>
            <person name="Holland-Moritz H.E."/>
        </authorList>
    </citation>
    <scope>NUCLEOTIDE SEQUENCE [LARGE SCALE GENOMIC DNA]</scope>
    <source>
        <strain evidence="2 3">78-1</strain>
    </source>
</reference>
<evidence type="ECO:0000313" key="2">
    <source>
        <dbReference type="EMBL" id="KEJ91115.1"/>
    </source>
</evidence>
<dbReference type="STRING" id="2754.EH55_13125"/>
<proteinExistence type="predicted"/>
<name>A0A073INH5_9BACT</name>
<dbReference type="GeneID" id="90984836"/>
<keyword evidence="3" id="KW-1185">Reference proteome</keyword>
<dbReference type="Proteomes" id="UP000027665">
    <property type="component" value="Unassembled WGS sequence"/>
</dbReference>
<dbReference type="AlphaFoldDB" id="A0A073INH5"/>
<comment type="caution">
    <text evidence="2">The sequence shown here is derived from an EMBL/GenBank/DDBJ whole genome shotgun (WGS) entry which is preliminary data.</text>
</comment>
<dbReference type="InterPro" id="IPR015947">
    <property type="entry name" value="PUA-like_sf"/>
</dbReference>
<organism evidence="2 3">
    <name type="scientific">Synergistes jonesii</name>
    <dbReference type="NCBI Taxonomy" id="2754"/>
    <lineage>
        <taxon>Bacteria</taxon>
        <taxon>Thermotogati</taxon>
        <taxon>Synergistota</taxon>
        <taxon>Synergistia</taxon>
        <taxon>Synergistales</taxon>
        <taxon>Synergistaceae</taxon>
        <taxon>Synergistes</taxon>
    </lineage>
</organism>
<dbReference type="OrthoDB" id="1700487at2"/>
<gene>
    <name evidence="2" type="ORF">EH55_13125</name>
</gene>
<dbReference type="SUPFAM" id="SSF88697">
    <property type="entry name" value="PUA domain-like"/>
    <property type="match status" value="1"/>
</dbReference>
<dbReference type="EMBL" id="JMKI01000060">
    <property type="protein sequence ID" value="KEJ91115.1"/>
    <property type="molecule type" value="Genomic_DNA"/>
</dbReference>
<evidence type="ECO:0000313" key="3">
    <source>
        <dbReference type="Proteomes" id="UP000027665"/>
    </source>
</evidence>
<feature type="domain" description="DUF3850" evidence="1">
    <location>
        <begin position="4"/>
        <end position="48"/>
    </location>
</feature>
<dbReference type="Pfam" id="PF12961">
    <property type="entry name" value="DUF3850"/>
    <property type="match status" value="1"/>
</dbReference>
<sequence length="83" mass="9570">MQQTHHLKLDKYYWDAVKSGDKPFEVRKNDRGFQKGDVLCFHKYDCSEPNNARHLTFMIGGGDKCVNVIFTVIGPFTLKHISP</sequence>
<evidence type="ECO:0000259" key="1">
    <source>
        <dbReference type="Pfam" id="PF12961"/>
    </source>
</evidence>
<dbReference type="eggNOG" id="ENOG5033C0M">
    <property type="taxonomic scope" value="Bacteria"/>
</dbReference>
<accession>A0A073INH5</accession>
<dbReference type="RefSeq" id="WP_051682932.1">
    <property type="nucleotide sequence ID" value="NZ_JMKI01000060.1"/>
</dbReference>